<accession>A0A9W8E3P1</accession>
<evidence type="ECO:0000256" key="1">
    <source>
        <dbReference type="ARBA" id="ARBA00010546"/>
    </source>
</evidence>
<keyword evidence="2" id="KW-0732">Signal</keyword>
<dbReference type="AlphaFoldDB" id="A0A9W8E3P1"/>
<dbReference type="GO" id="GO:0051321">
    <property type="term" value="P:meiotic cell cycle"/>
    <property type="evidence" value="ECO:0007669"/>
    <property type="project" value="UniProtKB-UniRule"/>
</dbReference>
<feature type="region of interest" description="Disordered" evidence="3">
    <location>
        <begin position="550"/>
        <end position="571"/>
    </location>
</feature>
<dbReference type="InterPro" id="IPR005365">
    <property type="entry name" value="Npr3"/>
</dbReference>
<sequence>MRELLAIFLISESSRERQVVFRYPLDPLRQRSYPRGGCLSSLPHPTAAVRPRPTGYILSASQINRNDHDEIPPVPVGAYRFHDAARGLQYNSPDGLGDAEGHSTAVPPTETTRRLSLDGWGRDAALGLSNRVILTFIARKSAGCDHRFQLTVDDLLFVGQPFAVRREGPSDSPKAPRPARRWPTRPPATSPGHQGHDAATPRPDPSAFDYDSSDEELSALSDLPARHQVSTFYLLFVLDHAAPAAEAKADLLYRHVADKLCTVLRYAQRTEGYVADQIIRLNRLLDRAFREGSTRADWMQRAMAESSLARTLARVYDGIVDGQEVRLAVAERFPLALQVPPRLNEDLWRAMTDDELHERLAAYPFIQPQQVLLPLQSPEDLLTQLPPDVSVTMAQVVHALPQGLALGDLHSVVDCSLAQMYRLAAHLIYWRKAKVVNAPEAYCEYIVSPRADLTRLREYNYEFSARFPKINLLEFLASFSMAKSLQRHIQSCDAEDREAYFNALIFLLTHDLVTELNTYVYAATPSALKPVFPWDENTYLTEYRPAAAVAEGGTPTLPDPPSGGSGSKSTRPQTLEQWIAEIDKRHPHRKIRFNDLFKYLDGKHTAYEIHYLLQMPLRDLRLTLKMYRSHLITIKHMTG</sequence>
<evidence type="ECO:0000313" key="5">
    <source>
        <dbReference type="EMBL" id="KAJ1930567.1"/>
    </source>
</evidence>
<dbReference type="Pfam" id="PF24064">
    <property type="entry name" value="HTH_NPRL3"/>
    <property type="match status" value="1"/>
</dbReference>
<comment type="function">
    <text evidence="2">Mediates inactivation of the TORC1 complex in response to amino acid starvation. Required for meiotic nuclear division.</text>
</comment>
<dbReference type="Proteomes" id="UP001150569">
    <property type="component" value="Unassembled WGS sequence"/>
</dbReference>
<gene>
    <name evidence="5" type="primary">npr3_1</name>
    <name evidence="5" type="ORF">IWQ60_000177</name>
</gene>
<dbReference type="OrthoDB" id="18648at2759"/>
<dbReference type="EMBL" id="JANBPT010000004">
    <property type="protein sequence ID" value="KAJ1930567.1"/>
    <property type="molecule type" value="Genomic_DNA"/>
</dbReference>
<evidence type="ECO:0000259" key="4">
    <source>
        <dbReference type="Pfam" id="PF24064"/>
    </source>
</evidence>
<dbReference type="GO" id="GO:1990130">
    <property type="term" value="C:GATOR1 complex"/>
    <property type="evidence" value="ECO:0007669"/>
    <property type="project" value="TreeGrafter"/>
</dbReference>
<dbReference type="PANTHER" id="PTHR13153">
    <property type="entry name" value="CGTHBA PROTEIN -14 GENE PROTEIN"/>
    <property type="match status" value="1"/>
</dbReference>
<comment type="subcellular location">
    <subcellularLocation>
        <location evidence="2">Vacuole membrane</location>
        <topology evidence="2">Peripheral membrane protein</topology>
    </subcellularLocation>
</comment>
<dbReference type="GO" id="GO:0038202">
    <property type="term" value="P:TORC1 signaling"/>
    <property type="evidence" value="ECO:0007669"/>
    <property type="project" value="TreeGrafter"/>
</dbReference>
<dbReference type="Pfam" id="PF03666">
    <property type="entry name" value="NPR3"/>
    <property type="match status" value="1"/>
</dbReference>
<dbReference type="GO" id="GO:0010508">
    <property type="term" value="P:positive regulation of autophagy"/>
    <property type="evidence" value="ECO:0007669"/>
    <property type="project" value="TreeGrafter"/>
</dbReference>
<evidence type="ECO:0000256" key="3">
    <source>
        <dbReference type="SAM" id="MobiDB-lite"/>
    </source>
</evidence>
<dbReference type="PANTHER" id="PTHR13153:SF5">
    <property type="entry name" value="GATOR COMPLEX PROTEIN NPRL3"/>
    <property type="match status" value="1"/>
</dbReference>
<evidence type="ECO:0000313" key="6">
    <source>
        <dbReference type="Proteomes" id="UP001150569"/>
    </source>
</evidence>
<dbReference type="GO" id="GO:0034198">
    <property type="term" value="P:cellular response to amino acid starvation"/>
    <property type="evidence" value="ECO:0007669"/>
    <property type="project" value="TreeGrafter"/>
</dbReference>
<evidence type="ECO:0000256" key="2">
    <source>
        <dbReference type="RuleBase" id="RU368069"/>
    </source>
</evidence>
<proteinExistence type="inferred from homology"/>
<keyword evidence="6" id="KW-1185">Reference proteome</keyword>
<dbReference type="GO" id="GO:0005774">
    <property type="term" value="C:vacuolar membrane"/>
    <property type="evidence" value="ECO:0007669"/>
    <property type="project" value="UniProtKB-SubCell"/>
</dbReference>
<dbReference type="GO" id="GO:1904262">
    <property type="term" value="P:negative regulation of TORC1 signaling"/>
    <property type="evidence" value="ECO:0007669"/>
    <property type="project" value="TreeGrafter"/>
</dbReference>
<reference evidence="5" key="1">
    <citation type="submission" date="2022-07" db="EMBL/GenBank/DDBJ databases">
        <title>Phylogenomic reconstructions and comparative analyses of Kickxellomycotina fungi.</title>
        <authorList>
            <person name="Reynolds N.K."/>
            <person name="Stajich J.E."/>
            <person name="Barry K."/>
            <person name="Grigoriev I.V."/>
            <person name="Crous P."/>
            <person name="Smith M.E."/>
        </authorList>
    </citation>
    <scope>NUCLEOTIDE SEQUENCE</scope>
    <source>
        <strain evidence="5">RSA 861</strain>
    </source>
</reference>
<comment type="caution">
    <text evidence="5">The sequence shown here is derived from an EMBL/GenBank/DDBJ whole genome shotgun (WGS) entry which is preliminary data.</text>
</comment>
<feature type="region of interest" description="Disordered" evidence="3">
    <location>
        <begin position="90"/>
        <end position="114"/>
    </location>
</feature>
<feature type="domain" description="GATOR1 complex protein NPRL3 C-terminal HTH" evidence="4">
    <location>
        <begin position="577"/>
        <end position="632"/>
    </location>
</feature>
<organism evidence="5 6">
    <name type="scientific">Tieghemiomyces parasiticus</name>
    <dbReference type="NCBI Taxonomy" id="78921"/>
    <lineage>
        <taxon>Eukaryota</taxon>
        <taxon>Fungi</taxon>
        <taxon>Fungi incertae sedis</taxon>
        <taxon>Zoopagomycota</taxon>
        <taxon>Kickxellomycotina</taxon>
        <taxon>Dimargaritomycetes</taxon>
        <taxon>Dimargaritales</taxon>
        <taxon>Dimargaritaceae</taxon>
        <taxon>Tieghemiomyces</taxon>
    </lineage>
</organism>
<feature type="region of interest" description="Disordered" evidence="3">
    <location>
        <begin position="165"/>
        <end position="212"/>
    </location>
</feature>
<comment type="similarity">
    <text evidence="1 2">Belongs to the NPR3 family.</text>
</comment>
<keyword evidence="2" id="KW-0469">Meiosis</keyword>
<name>A0A9W8E3P1_9FUNG</name>
<protein>
    <recommendedName>
        <fullName evidence="2">Nitrogen permease regulator 3</fullName>
    </recommendedName>
    <alternativeName>
        <fullName evidence="2">Required for meiotic nuclear division protein 11</fullName>
    </alternativeName>
</protein>
<dbReference type="InterPro" id="IPR056603">
    <property type="entry name" value="HTH_NPRL3"/>
</dbReference>